<dbReference type="Proteomes" id="UP000215453">
    <property type="component" value="Chromosome 2"/>
</dbReference>
<dbReference type="EMBL" id="LT882677">
    <property type="protein sequence ID" value="SMY21128.1"/>
    <property type="molecule type" value="Genomic_DNA"/>
</dbReference>
<gene>
    <name evidence="1" type="ORF">ZT1A5_G2565</name>
</gene>
<evidence type="ECO:0000313" key="2">
    <source>
        <dbReference type="Proteomes" id="UP000215453"/>
    </source>
</evidence>
<name>A0A1Y6LCQ5_ZYMTR</name>
<dbReference type="Pfam" id="PF00106">
    <property type="entry name" value="adh_short"/>
    <property type="match status" value="1"/>
</dbReference>
<proteinExistence type="predicted"/>
<dbReference type="InterPro" id="IPR036291">
    <property type="entry name" value="NAD(P)-bd_dom_sf"/>
</dbReference>
<protein>
    <recommendedName>
        <fullName evidence="3">Ketoreductase (KR) domain-containing protein</fullName>
    </recommendedName>
</protein>
<evidence type="ECO:0000313" key="1">
    <source>
        <dbReference type="EMBL" id="SMY21128.1"/>
    </source>
</evidence>
<accession>A0A1Y6LCQ5</accession>
<dbReference type="PANTHER" id="PTHR43431">
    <property type="entry name" value="OXIDOREDUCTASE, SHORT CHAIN DEHYDROGENASE/REDUCTASE FAMILY (AFU_ORTHOLOGUE AFUA_5G14000)"/>
    <property type="match status" value="1"/>
</dbReference>
<dbReference type="AlphaFoldDB" id="A0A1Y6LCQ5"/>
<dbReference type="InterPro" id="IPR002347">
    <property type="entry name" value="SDR_fam"/>
</dbReference>
<sequence>MSSSHGALVVFGSGPGIGRNVASYFAEQGFNEVYLLSRDSARLQEDVAFVKKAAPKTSCEAIEIDLANRHKVKAALRDLDSKLKGRPLECVLYNAARVGTSLLTDWSDEEYEKDLMISVVSMLTVSQWAMPKLVEAAKTEKSTPSFLVTSGGLHKNPFPQFFSLASCKAAQYNLTHSLHKEYGPKGVHSAAIVVEGRVSDEAKVTTARNIAKEAWKLYQQPATGDLDVSIQDPDYLAFIKKTQG</sequence>
<dbReference type="Gene3D" id="3.40.50.720">
    <property type="entry name" value="NAD(P)-binding Rossmann-like Domain"/>
    <property type="match status" value="1"/>
</dbReference>
<evidence type="ECO:0008006" key="3">
    <source>
        <dbReference type="Google" id="ProtNLM"/>
    </source>
</evidence>
<dbReference type="PANTHER" id="PTHR43431:SF7">
    <property type="entry name" value="OXIDOREDUCTASE, SHORT CHAIN DEHYDROGENASE_REDUCTASE FAMILY (AFU_ORTHOLOGUE AFUA_5G14000)"/>
    <property type="match status" value="1"/>
</dbReference>
<organism evidence="1 2">
    <name type="scientific">Zymoseptoria tritici ST99CH_1A5</name>
    <dbReference type="NCBI Taxonomy" id="1276529"/>
    <lineage>
        <taxon>Eukaryota</taxon>
        <taxon>Fungi</taxon>
        <taxon>Dikarya</taxon>
        <taxon>Ascomycota</taxon>
        <taxon>Pezizomycotina</taxon>
        <taxon>Dothideomycetes</taxon>
        <taxon>Dothideomycetidae</taxon>
        <taxon>Mycosphaerellales</taxon>
        <taxon>Mycosphaerellaceae</taxon>
        <taxon>Zymoseptoria</taxon>
    </lineage>
</organism>
<reference evidence="1 2" key="1">
    <citation type="submission" date="2016-10" db="EMBL/GenBank/DDBJ databases">
        <authorList>
            <person name="Varghese N."/>
        </authorList>
    </citation>
    <scope>NUCLEOTIDE SEQUENCE [LARGE SCALE GENOMIC DNA]</scope>
</reference>
<dbReference type="SUPFAM" id="SSF51735">
    <property type="entry name" value="NAD(P)-binding Rossmann-fold domains"/>
    <property type="match status" value="1"/>
</dbReference>